<organism evidence="1 2">
    <name type="scientific">Austropuccinia psidii MF-1</name>
    <dbReference type="NCBI Taxonomy" id="1389203"/>
    <lineage>
        <taxon>Eukaryota</taxon>
        <taxon>Fungi</taxon>
        <taxon>Dikarya</taxon>
        <taxon>Basidiomycota</taxon>
        <taxon>Pucciniomycotina</taxon>
        <taxon>Pucciniomycetes</taxon>
        <taxon>Pucciniales</taxon>
        <taxon>Sphaerophragmiaceae</taxon>
        <taxon>Austropuccinia</taxon>
    </lineage>
</organism>
<reference evidence="1" key="1">
    <citation type="submission" date="2021-03" db="EMBL/GenBank/DDBJ databases">
        <title>Draft genome sequence of rust myrtle Austropuccinia psidii MF-1, a brazilian biotype.</title>
        <authorList>
            <person name="Quecine M.C."/>
            <person name="Pachon D.M.R."/>
            <person name="Bonatelli M.L."/>
            <person name="Correr F.H."/>
            <person name="Franceschini L.M."/>
            <person name="Leite T.F."/>
            <person name="Margarido G.R.A."/>
            <person name="Almeida C.A."/>
            <person name="Ferrarezi J.A."/>
            <person name="Labate C.A."/>
        </authorList>
    </citation>
    <scope>NUCLEOTIDE SEQUENCE</scope>
    <source>
        <strain evidence="1">MF-1</strain>
    </source>
</reference>
<dbReference type="Proteomes" id="UP000765509">
    <property type="component" value="Unassembled WGS sequence"/>
</dbReference>
<evidence type="ECO:0000313" key="2">
    <source>
        <dbReference type="Proteomes" id="UP000765509"/>
    </source>
</evidence>
<dbReference type="AlphaFoldDB" id="A0A9Q3J2Z6"/>
<proteinExistence type="predicted"/>
<name>A0A9Q3J2Z6_9BASI</name>
<dbReference type="EMBL" id="AVOT02061070">
    <property type="protein sequence ID" value="MBW0554395.1"/>
    <property type="molecule type" value="Genomic_DNA"/>
</dbReference>
<comment type="caution">
    <text evidence="1">The sequence shown here is derived from an EMBL/GenBank/DDBJ whole genome shotgun (WGS) entry which is preliminary data.</text>
</comment>
<accession>A0A9Q3J2Z6</accession>
<keyword evidence="2" id="KW-1185">Reference proteome</keyword>
<gene>
    <name evidence="1" type="ORF">O181_094110</name>
</gene>
<sequence>MLVLWFEAQAEIFVERGEVHTVLGRPFLEDNNIILDVSQQKGEIFSYIEPDGRRLCLPICPPQKVGWREETPEGMETCTVSKLEDWKELQIEKKLILEDQENLEGNSH</sequence>
<evidence type="ECO:0000313" key="1">
    <source>
        <dbReference type="EMBL" id="MBW0554395.1"/>
    </source>
</evidence>
<protein>
    <submittedName>
        <fullName evidence="1">Uncharacterized protein</fullName>
    </submittedName>
</protein>
<dbReference type="OrthoDB" id="2507637at2759"/>